<gene>
    <name evidence="1" type="ORF">AB2L28_06970</name>
</gene>
<organism evidence="1 2">
    <name type="scientific">Kineococcus mangrovi</name>
    <dbReference type="NCBI Taxonomy" id="1660183"/>
    <lineage>
        <taxon>Bacteria</taxon>
        <taxon>Bacillati</taxon>
        <taxon>Actinomycetota</taxon>
        <taxon>Actinomycetes</taxon>
        <taxon>Kineosporiales</taxon>
        <taxon>Kineosporiaceae</taxon>
        <taxon>Kineococcus</taxon>
    </lineage>
</organism>
<protein>
    <submittedName>
        <fullName evidence="1">Uncharacterized protein</fullName>
    </submittedName>
</protein>
<sequence length="113" mass="11668">MRIAVDPTAAQPAELLDHDVVTSLDVTVPAGTSVSDLAAVLGPVGELDAEGDDVAAAHVRVAVSWLRDTAHAEGADAGWDERFEGMLAFAGQRGWVTGDADARTVRAHVVPVG</sequence>
<evidence type="ECO:0000313" key="1">
    <source>
        <dbReference type="EMBL" id="MEZ0491975.1"/>
    </source>
</evidence>
<reference evidence="1 2" key="1">
    <citation type="submission" date="2024-07" db="EMBL/GenBank/DDBJ databases">
        <authorList>
            <person name="Thanompreechachai J."/>
            <person name="Duangmal K."/>
        </authorList>
    </citation>
    <scope>NUCLEOTIDE SEQUENCE [LARGE SCALE GENOMIC DNA]</scope>
    <source>
        <strain evidence="1 2">TBRC 1896</strain>
    </source>
</reference>
<keyword evidence="2" id="KW-1185">Reference proteome</keyword>
<dbReference type="Proteomes" id="UP001566476">
    <property type="component" value="Unassembled WGS sequence"/>
</dbReference>
<dbReference type="RefSeq" id="WP_370718027.1">
    <property type="nucleotide sequence ID" value="NZ_JBGGTQ010000003.1"/>
</dbReference>
<evidence type="ECO:0000313" key="2">
    <source>
        <dbReference type="Proteomes" id="UP001566476"/>
    </source>
</evidence>
<name>A0ABV4HZX6_9ACTN</name>
<comment type="caution">
    <text evidence="1">The sequence shown here is derived from an EMBL/GenBank/DDBJ whole genome shotgun (WGS) entry which is preliminary data.</text>
</comment>
<accession>A0ABV4HZX6</accession>
<dbReference type="EMBL" id="JBGGTQ010000003">
    <property type="protein sequence ID" value="MEZ0491975.1"/>
    <property type="molecule type" value="Genomic_DNA"/>
</dbReference>
<proteinExistence type="predicted"/>